<gene>
    <name evidence="1" type="ORF">Klosneuvirus_2_292</name>
</gene>
<evidence type="ECO:0008006" key="2">
    <source>
        <dbReference type="Google" id="ProtNLM"/>
    </source>
</evidence>
<organism evidence="1">
    <name type="scientific">Klosneuvirus KNV1</name>
    <dbReference type="NCBI Taxonomy" id="1977640"/>
    <lineage>
        <taxon>Viruses</taxon>
        <taxon>Varidnaviria</taxon>
        <taxon>Bamfordvirae</taxon>
        <taxon>Nucleocytoviricota</taxon>
        <taxon>Megaviricetes</taxon>
        <taxon>Imitervirales</taxon>
        <taxon>Mimiviridae</taxon>
        <taxon>Klosneuvirinae</taxon>
        <taxon>Klosneuvirus</taxon>
    </lineage>
</organism>
<evidence type="ECO:0000313" key="1">
    <source>
        <dbReference type="EMBL" id="ARF11856.1"/>
    </source>
</evidence>
<dbReference type="EMBL" id="KY684109">
    <property type="protein sequence ID" value="ARF11856.1"/>
    <property type="molecule type" value="Genomic_DNA"/>
</dbReference>
<accession>A0A1V0SJF1</accession>
<sequence>MSEFKGIKTKEYYVKQAILEKIKQKYKQKTYDEQVRLNYDKLILKKPIYRIINSLSTRIRDKLNELEIDRTFKYTDVLGCSIREFENYLLENMKDGMSFDNYGEWEVDHITAFSRFDFTKHDDIIKCCNYKNLQPLWKPENRKKYNH</sequence>
<name>A0A1V0SJF1_9VIRU</name>
<protein>
    <recommendedName>
        <fullName evidence="2">HNH endonuclease</fullName>
    </recommendedName>
</protein>
<proteinExistence type="predicted"/>
<reference evidence="1" key="1">
    <citation type="journal article" date="2017" name="Science">
        <title>Giant viruses with an expanded complement of translation system components.</title>
        <authorList>
            <person name="Schulz F."/>
            <person name="Yutin N."/>
            <person name="Ivanova N.N."/>
            <person name="Ortega D.R."/>
            <person name="Lee T.K."/>
            <person name="Vierheilig J."/>
            <person name="Daims H."/>
            <person name="Horn M."/>
            <person name="Wagner M."/>
            <person name="Jensen G.J."/>
            <person name="Kyrpides N.C."/>
            <person name="Koonin E.V."/>
            <person name="Woyke T."/>
        </authorList>
    </citation>
    <scope>NUCLEOTIDE SEQUENCE</scope>
    <source>
        <strain evidence="1">KNV1</strain>
    </source>
</reference>